<dbReference type="AlphaFoldDB" id="A0A0N1FAG2"/>
<organism evidence="2 3">
    <name type="scientific">Komagataeibacter intermedius AF2</name>
    <dbReference type="NCBI Taxonomy" id="1458464"/>
    <lineage>
        <taxon>Bacteria</taxon>
        <taxon>Pseudomonadati</taxon>
        <taxon>Pseudomonadota</taxon>
        <taxon>Alphaproteobacteria</taxon>
        <taxon>Acetobacterales</taxon>
        <taxon>Acetobacteraceae</taxon>
        <taxon>Komagataeibacter</taxon>
    </lineage>
</organism>
<accession>A0A0N1FAG2</accession>
<evidence type="ECO:0008006" key="4">
    <source>
        <dbReference type="Google" id="ProtNLM"/>
    </source>
</evidence>
<protein>
    <recommendedName>
        <fullName evidence="4">EF-hand domain-containing protein</fullName>
    </recommendedName>
</protein>
<name>A0A0N1FAG2_9PROT</name>
<proteinExistence type="predicted"/>
<feature type="chain" id="PRO_5005871052" description="EF-hand domain-containing protein" evidence="1">
    <location>
        <begin position="24"/>
        <end position="187"/>
    </location>
</feature>
<sequence precursor="true">MKYGRPLLPAAAALLVANTPAHAHRLDEYLQATVIDVTRQHVAITVDLTPGVDVAPGVIRAIDRNGDGVLSPQERQAYATHVAQGLSLSLDGTPLPLASVATAFPPVAAMRAGNGTIRLRAGATLTLTPGAHRLAYTNLGTAPDTVYLVNALLPRDPTIHVQRQQRTASQASYELDFTVTPPPTDSK</sequence>
<dbReference type="OrthoDB" id="7282047at2"/>
<reference evidence="2 3" key="1">
    <citation type="submission" date="2015-07" db="EMBL/GenBank/DDBJ databases">
        <title>Draft Genome Sequence of Komagataeibacter intermedius Strain AF2, Isolated from Kombucha Tea.</title>
        <authorList>
            <person name="Santos R.A."/>
            <person name="Berretta A.A."/>
            <person name="Barud H.S."/>
            <person name="Ribeiro S.J."/>
            <person name="Gonzalez-Garcia L.N."/>
            <person name="Zucchi T.D."/>
            <person name="Goldman G.H."/>
            <person name="Riano-Pachon D.M."/>
        </authorList>
    </citation>
    <scope>NUCLEOTIDE SEQUENCE [LARGE SCALE GENOMIC DNA]</scope>
    <source>
        <strain evidence="2 3">AF2</strain>
    </source>
</reference>
<dbReference type="EMBL" id="JUFX02000209">
    <property type="protein sequence ID" value="KPH86179.1"/>
    <property type="molecule type" value="Genomic_DNA"/>
</dbReference>
<dbReference type="Proteomes" id="UP000031553">
    <property type="component" value="Unassembled WGS sequence"/>
</dbReference>
<keyword evidence="1" id="KW-0732">Signal</keyword>
<dbReference type="RefSeq" id="WP_048883645.1">
    <property type="nucleotide sequence ID" value="NZ_JUFX02000209.1"/>
</dbReference>
<comment type="caution">
    <text evidence="2">The sequence shown here is derived from an EMBL/GenBank/DDBJ whole genome shotgun (WGS) entry which is preliminary data.</text>
</comment>
<feature type="signal peptide" evidence="1">
    <location>
        <begin position="1"/>
        <end position="23"/>
    </location>
</feature>
<evidence type="ECO:0000256" key="1">
    <source>
        <dbReference type="SAM" id="SignalP"/>
    </source>
</evidence>
<gene>
    <name evidence="2" type="ORF">GLUCOINTEAF2_0202923</name>
</gene>
<evidence type="ECO:0000313" key="3">
    <source>
        <dbReference type="Proteomes" id="UP000031553"/>
    </source>
</evidence>
<evidence type="ECO:0000313" key="2">
    <source>
        <dbReference type="EMBL" id="KPH86179.1"/>
    </source>
</evidence>